<name>A0A482XDY1_LAOST</name>
<comment type="function">
    <text evidence="5">Binds to the catalytic subunit of the cyclin dependent kinases and is essential for their biological function.</text>
</comment>
<organism evidence="6 7">
    <name type="scientific">Laodelphax striatellus</name>
    <name type="common">Small brown planthopper</name>
    <name type="synonym">Delphax striatella</name>
    <dbReference type="NCBI Taxonomy" id="195883"/>
    <lineage>
        <taxon>Eukaryota</taxon>
        <taxon>Metazoa</taxon>
        <taxon>Ecdysozoa</taxon>
        <taxon>Arthropoda</taxon>
        <taxon>Hexapoda</taxon>
        <taxon>Insecta</taxon>
        <taxon>Pterygota</taxon>
        <taxon>Neoptera</taxon>
        <taxon>Paraneoptera</taxon>
        <taxon>Hemiptera</taxon>
        <taxon>Auchenorrhyncha</taxon>
        <taxon>Fulgoroidea</taxon>
        <taxon>Delphacidae</taxon>
        <taxon>Criomorphinae</taxon>
        <taxon>Laodelphax</taxon>
    </lineage>
</organism>
<comment type="caution">
    <text evidence="6">The sequence shown here is derived from an EMBL/GenBank/DDBJ whole genome shotgun (WGS) entry which is preliminary data.</text>
</comment>
<dbReference type="PROSITE" id="PS00945">
    <property type="entry name" value="CKS_2"/>
    <property type="match status" value="1"/>
</dbReference>
<dbReference type="SMART" id="SM01084">
    <property type="entry name" value="CKS"/>
    <property type="match status" value="1"/>
</dbReference>
<dbReference type="AlphaFoldDB" id="A0A482XDY1"/>
<dbReference type="PROSITE" id="PS00944">
    <property type="entry name" value="CKS_1"/>
    <property type="match status" value="1"/>
</dbReference>
<evidence type="ECO:0000313" key="7">
    <source>
        <dbReference type="Proteomes" id="UP000291343"/>
    </source>
</evidence>
<comment type="similarity">
    <text evidence="1 5">Belongs to the CKS family.</text>
</comment>
<dbReference type="EMBL" id="QKKF02012050">
    <property type="protein sequence ID" value="RZF43902.1"/>
    <property type="molecule type" value="Genomic_DNA"/>
</dbReference>
<dbReference type="OrthoDB" id="440676at2759"/>
<dbReference type="Gene3D" id="3.30.170.10">
    <property type="entry name" value="Cyclin-dependent kinase, regulatory subunit"/>
    <property type="match status" value="1"/>
</dbReference>
<dbReference type="InterPro" id="IPR000789">
    <property type="entry name" value="Cyclin-dep_kinase_reg-sub"/>
</dbReference>
<sequence length="85" mass="10121">MANKAALIKQIYYSDKYTDDEYEYRHVILPKELAKLVPTTRLMSEAEWRDLGVRQSKGWVQYMIHKPEPHILLFKRSLSYSEGMN</sequence>
<evidence type="ECO:0000256" key="5">
    <source>
        <dbReference type="RuleBase" id="RU311113"/>
    </source>
</evidence>
<dbReference type="FunCoup" id="A0A482XDY1">
    <property type="interactions" value="127"/>
</dbReference>
<evidence type="ECO:0000256" key="4">
    <source>
        <dbReference type="ARBA" id="ARBA00068939"/>
    </source>
</evidence>
<protein>
    <recommendedName>
        <fullName evidence="4 5">Cyclin-dependent kinases regulatory subunit</fullName>
    </recommendedName>
</protein>
<dbReference type="InterPro" id="IPR036858">
    <property type="entry name" value="Cyclin-dep_kinase_reg-sub_sf"/>
</dbReference>
<evidence type="ECO:0000256" key="1">
    <source>
        <dbReference type="ARBA" id="ARBA00007782"/>
    </source>
</evidence>
<dbReference type="FunFam" id="3.30.170.10:FF:000001">
    <property type="entry name" value="Cyclin-dependent kinases regulatory subunit"/>
    <property type="match status" value="1"/>
</dbReference>
<dbReference type="SUPFAM" id="SSF55637">
    <property type="entry name" value="Cell cycle regulatory proteins"/>
    <property type="match status" value="1"/>
</dbReference>
<dbReference type="Pfam" id="PF01111">
    <property type="entry name" value="CKS"/>
    <property type="match status" value="1"/>
</dbReference>
<accession>A0A482XDY1</accession>
<evidence type="ECO:0000256" key="2">
    <source>
        <dbReference type="ARBA" id="ARBA00022618"/>
    </source>
</evidence>
<dbReference type="GO" id="GO:0016538">
    <property type="term" value="F:cyclin-dependent protein serine/threonine kinase regulator activity"/>
    <property type="evidence" value="ECO:0007669"/>
    <property type="project" value="InterPro"/>
</dbReference>
<keyword evidence="3 5" id="KW-0131">Cell cycle</keyword>
<dbReference type="InParanoid" id="A0A482XDY1"/>
<gene>
    <name evidence="6" type="ORF">LSTR_LSTR007238</name>
</gene>
<evidence type="ECO:0000313" key="6">
    <source>
        <dbReference type="EMBL" id="RZF43902.1"/>
    </source>
</evidence>
<dbReference type="PRINTS" id="PR00296">
    <property type="entry name" value="CYCLINKINASE"/>
</dbReference>
<evidence type="ECO:0000256" key="3">
    <source>
        <dbReference type="ARBA" id="ARBA00023306"/>
    </source>
</evidence>
<dbReference type="Proteomes" id="UP000291343">
    <property type="component" value="Unassembled WGS sequence"/>
</dbReference>
<keyword evidence="7" id="KW-1185">Reference proteome</keyword>
<dbReference type="SMR" id="A0A482XDY1"/>
<dbReference type="STRING" id="195883.A0A482XDY1"/>
<dbReference type="GO" id="GO:0051301">
    <property type="term" value="P:cell division"/>
    <property type="evidence" value="ECO:0007669"/>
    <property type="project" value="UniProtKB-UniRule"/>
</dbReference>
<keyword evidence="2 5" id="KW-0132">Cell division</keyword>
<proteinExistence type="inferred from homology"/>
<reference evidence="6 7" key="1">
    <citation type="journal article" date="2017" name="Gigascience">
        <title>Genome sequence of the small brown planthopper, Laodelphax striatellus.</title>
        <authorList>
            <person name="Zhu J."/>
            <person name="Jiang F."/>
            <person name="Wang X."/>
            <person name="Yang P."/>
            <person name="Bao Y."/>
            <person name="Zhao W."/>
            <person name="Wang W."/>
            <person name="Lu H."/>
            <person name="Wang Q."/>
            <person name="Cui N."/>
            <person name="Li J."/>
            <person name="Chen X."/>
            <person name="Luo L."/>
            <person name="Yu J."/>
            <person name="Kang L."/>
            <person name="Cui F."/>
        </authorList>
    </citation>
    <scope>NUCLEOTIDE SEQUENCE [LARGE SCALE GENOMIC DNA]</scope>
    <source>
        <strain evidence="6">Lst14</strain>
    </source>
</reference>
<dbReference type="PANTHER" id="PTHR23415">
    <property type="entry name" value="CYCLIN-DEPENDENT KINASES REGULATORY SUBUNIT/60S RIBOSOME SUBUNIT BIOGENESIS PROTEIN NIP7"/>
    <property type="match status" value="1"/>
</dbReference>